<feature type="transmembrane region" description="Helical" evidence="6">
    <location>
        <begin position="311"/>
        <end position="330"/>
    </location>
</feature>
<evidence type="ECO:0000256" key="4">
    <source>
        <dbReference type="ARBA" id="ARBA00022989"/>
    </source>
</evidence>
<dbReference type="EMBL" id="SMCQ01000001">
    <property type="protein sequence ID" value="TCW02850.1"/>
    <property type="molecule type" value="Genomic_DNA"/>
</dbReference>
<evidence type="ECO:0000256" key="6">
    <source>
        <dbReference type="SAM" id="Phobius"/>
    </source>
</evidence>
<organism evidence="8 9">
    <name type="scientific">Longibaculum muris</name>
    <dbReference type="NCBI Taxonomy" id="1796628"/>
    <lineage>
        <taxon>Bacteria</taxon>
        <taxon>Bacillati</taxon>
        <taxon>Bacillota</taxon>
        <taxon>Erysipelotrichia</taxon>
        <taxon>Erysipelotrichales</taxon>
        <taxon>Coprobacillaceae</taxon>
        <taxon>Longibaculum</taxon>
    </lineage>
</organism>
<keyword evidence="5 6" id="KW-0472">Membrane</keyword>
<keyword evidence="2" id="KW-1003">Cell membrane</keyword>
<feature type="domain" description="ABC3 transporter permease C-terminal" evidence="7">
    <location>
        <begin position="64"/>
        <end position="171"/>
    </location>
</feature>
<name>A0A4R3Z6L4_9FIRM</name>
<evidence type="ECO:0000256" key="2">
    <source>
        <dbReference type="ARBA" id="ARBA00022475"/>
    </source>
</evidence>
<evidence type="ECO:0000313" key="9">
    <source>
        <dbReference type="Proteomes" id="UP000295515"/>
    </source>
</evidence>
<dbReference type="PANTHER" id="PTHR46795:SF3">
    <property type="entry name" value="ABC TRANSPORTER PERMEASE"/>
    <property type="match status" value="1"/>
</dbReference>
<evidence type="ECO:0000313" key="8">
    <source>
        <dbReference type="EMBL" id="TCW02850.1"/>
    </source>
</evidence>
<feature type="transmembrane region" description="Helical" evidence="6">
    <location>
        <begin position="392"/>
        <end position="417"/>
    </location>
</feature>
<dbReference type="InterPro" id="IPR052536">
    <property type="entry name" value="ABC-4_Integral_Memb_Prot"/>
</dbReference>
<feature type="transmembrane region" description="Helical" evidence="6">
    <location>
        <begin position="200"/>
        <end position="223"/>
    </location>
</feature>
<keyword evidence="3 6" id="KW-0812">Transmembrane</keyword>
<evidence type="ECO:0000256" key="1">
    <source>
        <dbReference type="ARBA" id="ARBA00004651"/>
    </source>
</evidence>
<keyword evidence="4 6" id="KW-1133">Transmembrane helix</keyword>
<evidence type="ECO:0000259" key="7">
    <source>
        <dbReference type="Pfam" id="PF02687"/>
    </source>
</evidence>
<dbReference type="AlphaFoldDB" id="A0A4R3Z6L4"/>
<feature type="transmembrane region" description="Helical" evidence="6">
    <location>
        <begin position="364"/>
        <end position="386"/>
    </location>
</feature>
<comment type="subcellular location">
    <subcellularLocation>
        <location evidence="1">Cell membrane</location>
        <topology evidence="1">Multi-pass membrane protein</topology>
    </subcellularLocation>
</comment>
<dbReference type="Proteomes" id="UP000295515">
    <property type="component" value="Unassembled WGS sequence"/>
</dbReference>
<comment type="caution">
    <text evidence="8">The sequence shown here is derived from an EMBL/GenBank/DDBJ whole genome shotgun (WGS) entry which is preliminary data.</text>
</comment>
<reference evidence="8 9" key="1">
    <citation type="submission" date="2019-03" db="EMBL/GenBank/DDBJ databases">
        <title>Genomic Encyclopedia of Type Strains, Phase IV (KMG-IV): sequencing the most valuable type-strain genomes for metagenomic binning, comparative biology and taxonomic classification.</title>
        <authorList>
            <person name="Goeker M."/>
        </authorList>
    </citation>
    <scope>NUCLEOTIDE SEQUENCE [LARGE SCALE GENOMIC DNA]</scope>
    <source>
        <strain evidence="8 9">DSM 29487</strain>
    </source>
</reference>
<keyword evidence="9" id="KW-1185">Reference proteome</keyword>
<proteinExistence type="predicted"/>
<feature type="transmembrane region" description="Helical" evidence="6">
    <location>
        <begin position="122"/>
        <end position="150"/>
    </location>
</feature>
<accession>A0A4R3Z6L4</accession>
<dbReference type="PANTHER" id="PTHR46795">
    <property type="entry name" value="ABC TRANSPORTER PERMEASE-RELATED-RELATED"/>
    <property type="match status" value="1"/>
</dbReference>
<evidence type="ECO:0000256" key="5">
    <source>
        <dbReference type="ARBA" id="ARBA00023136"/>
    </source>
</evidence>
<dbReference type="GeneID" id="98913979"/>
<feature type="transmembrane region" description="Helical" evidence="6">
    <location>
        <begin position="20"/>
        <end position="39"/>
    </location>
</feature>
<dbReference type="InterPro" id="IPR003838">
    <property type="entry name" value="ABC3_permease_C"/>
</dbReference>
<dbReference type="RefSeq" id="WP_066447332.1">
    <property type="nucleotide sequence ID" value="NZ_JANKBF010000002.1"/>
</dbReference>
<feature type="transmembrane region" description="Helical" evidence="6">
    <location>
        <begin position="156"/>
        <end position="179"/>
    </location>
</feature>
<feature type="transmembrane region" description="Helical" evidence="6">
    <location>
        <begin position="229"/>
        <end position="252"/>
    </location>
</feature>
<dbReference type="Pfam" id="PF02687">
    <property type="entry name" value="FtsX"/>
    <property type="match status" value="1"/>
</dbReference>
<feature type="transmembrane region" description="Helical" evidence="6">
    <location>
        <begin position="60"/>
        <end position="79"/>
    </location>
</feature>
<sequence length="432" mass="49937">MGTLKFSLKMLKKEYKKSLIYILTLCLTIAVTFLFFNIIDNTYLMEKTTMSQQMVMDIPFSTTLSFIIIIFCAFMIIFANNFYISRKTKEIAIMTMSGSGFIDTTMYLFYQNFVMTLIAFPLGIFIGALISMFVNQCIYHYLALTIYFFYLPMNAIFDTLICICAIIGAQLVYASGFVYRKDIQYMLSQEQRTEVKDNRIIQLPTFLYWFIYLFGLIILLTSPYSSTSALFPCCIGVLGIGGMLKYCLPNWLKKWKDKRYLTHPLKLISLSNLLYSLQHSILLIGIYGVSTSVMIAIMISQQDNPREMITAIVGYIVVMLLLLASILYKYSMEAMTRKMFYYNLYKLGYSYHQLLDIIKQEVSYYYSVLVGLPFLYIIVALIQAFIHQGITLEFMITVILAQILSAFLAAIVTYISYRNSVLKVLKEGVRYE</sequence>
<gene>
    <name evidence="8" type="ORF">EDD60_101154</name>
</gene>
<feature type="transmembrane region" description="Helical" evidence="6">
    <location>
        <begin position="273"/>
        <end position="299"/>
    </location>
</feature>
<protein>
    <submittedName>
        <fullName evidence="8">FtsX-like permease family protein</fullName>
    </submittedName>
</protein>
<evidence type="ECO:0000256" key="3">
    <source>
        <dbReference type="ARBA" id="ARBA00022692"/>
    </source>
</evidence>
<dbReference type="GO" id="GO:0005886">
    <property type="term" value="C:plasma membrane"/>
    <property type="evidence" value="ECO:0007669"/>
    <property type="project" value="UniProtKB-SubCell"/>
</dbReference>